<gene>
    <name evidence="1" type="ORF">DDE84_08880</name>
</gene>
<comment type="caution">
    <text evidence="1">The sequence shown here is derived from an EMBL/GenBank/DDBJ whole genome shotgun (WGS) entry which is preliminary data.</text>
</comment>
<evidence type="ECO:0000313" key="2">
    <source>
        <dbReference type="Proteomes" id="UP000325415"/>
    </source>
</evidence>
<dbReference type="GeneID" id="78127794"/>
<evidence type="ECO:0000313" key="1">
    <source>
        <dbReference type="EMBL" id="KAE8127135.1"/>
    </source>
</evidence>
<dbReference type="Proteomes" id="UP000325415">
    <property type="component" value="Unassembled WGS sequence"/>
</dbReference>
<reference evidence="1 2" key="1">
    <citation type="submission" date="2018-04" db="EMBL/GenBank/DDBJ databases">
        <authorList>
            <person name="Eckel V.P."/>
            <person name="Vogel R.F."/>
        </authorList>
    </citation>
    <scope>NUCLEOTIDE SEQUENCE [LARGE SCALE GENOMIC DNA]</scope>
    <source>
        <strain evidence="2">TMW 2.1764</strain>
    </source>
</reference>
<dbReference type="OrthoDB" id="2292605at2"/>
<dbReference type="EMBL" id="QDAG01000009">
    <property type="protein sequence ID" value="KAE8127135.1"/>
    <property type="molecule type" value="Genomic_DNA"/>
</dbReference>
<dbReference type="AlphaFoldDB" id="A0A5N6RZ59"/>
<protein>
    <submittedName>
        <fullName evidence="1">Uncharacterized protein</fullName>
    </submittedName>
</protein>
<dbReference type="RefSeq" id="WP_152581346.1">
    <property type="nucleotide sequence ID" value="NZ_QDAG01000009.1"/>
</dbReference>
<name>A0A5N6RZ59_9BIFI</name>
<accession>A0A5N6RZ59</accession>
<sequence length="140" mass="16230">MTRYVSGLHALNLGDRRATPGDWHYSSMDWKRPFILDSSTSPFGEWDIHESQVPGMGRVPVAGHMRACVDLIEQGQYGSAQGMRDQFLDNPSTTLPIMQQVWKLRGRQQWPQIDWLMGHEYYGQWLDFKEKQPQDAKAHI</sequence>
<keyword evidence="2" id="KW-1185">Reference proteome</keyword>
<proteinExistence type="predicted"/>
<organism evidence="1 2">
    <name type="scientific">Bifidobacterium tibiigranuli</name>
    <dbReference type="NCBI Taxonomy" id="2172043"/>
    <lineage>
        <taxon>Bacteria</taxon>
        <taxon>Bacillati</taxon>
        <taxon>Actinomycetota</taxon>
        <taxon>Actinomycetes</taxon>
        <taxon>Bifidobacteriales</taxon>
        <taxon>Bifidobacteriaceae</taxon>
        <taxon>Bifidobacterium</taxon>
    </lineage>
</organism>